<accession>R4FHB0</accession>
<evidence type="ECO:0000256" key="1">
    <source>
        <dbReference type="SAM" id="Phobius"/>
    </source>
</evidence>
<reference evidence="3" key="1">
    <citation type="journal article" date="2013" name="Genome">
        <title>Draft Genome Sequence of a Thermophilic Member of the Bacillaceae, Anoxybacillus flavithermus Strain Kn10, Isolated from the Kan-nawa Hot Spring in Japan.</title>
        <authorList>
            <person name="Matsutani M."/>
            <person name="Shirakihara Y."/>
            <person name="Imada K."/>
            <person name="Yakushi T."/>
            <person name="Matsushita K."/>
        </authorList>
    </citation>
    <scope>NUCLEOTIDE SEQUENCE [LARGE SCALE GENOMIC DNA]</scope>
    <source>
        <strain evidence="3">NBRC 109594</strain>
    </source>
</reference>
<proteinExistence type="predicted"/>
<dbReference type="AlphaFoldDB" id="R4FHB0"/>
<keyword evidence="1" id="KW-1133">Transmembrane helix</keyword>
<keyword evidence="1" id="KW-0812">Transmembrane</keyword>
<sequence>MYSLVFATPKDILATYLIIMASCIASFPITMFVVSTVKGVKNRW</sequence>
<evidence type="ECO:0000313" key="3">
    <source>
        <dbReference type="Proteomes" id="UP000013057"/>
    </source>
</evidence>
<comment type="caution">
    <text evidence="2">The sequence shown here is derived from an EMBL/GenBank/DDBJ whole genome shotgun (WGS) entry which is preliminary data.</text>
</comment>
<organism evidence="2 3">
    <name type="scientific">Anoxybacillus flavithermus NBRC 109594</name>
    <dbReference type="NCBI Taxonomy" id="1315967"/>
    <lineage>
        <taxon>Bacteria</taxon>
        <taxon>Bacillati</taxon>
        <taxon>Bacillota</taxon>
        <taxon>Bacilli</taxon>
        <taxon>Bacillales</taxon>
        <taxon>Anoxybacillaceae</taxon>
        <taxon>Anoxybacillus</taxon>
    </lineage>
</organism>
<dbReference type="RefSeq" id="WP_006323834.1">
    <property type="nucleotide sequence ID" value="NZ_BARH01000035.1"/>
</dbReference>
<dbReference type="EMBL" id="BARH01000035">
    <property type="protein sequence ID" value="GAC92350.1"/>
    <property type="molecule type" value="Genomic_DNA"/>
</dbReference>
<dbReference type="Proteomes" id="UP000013057">
    <property type="component" value="Unassembled WGS sequence"/>
</dbReference>
<name>R4FHB0_9BACL</name>
<keyword evidence="1" id="KW-0472">Membrane</keyword>
<protein>
    <submittedName>
        <fullName evidence="2">Uncharacterized protein</fullName>
    </submittedName>
</protein>
<evidence type="ECO:0000313" key="2">
    <source>
        <dbReference type="EMBL" id="GAC92350.1"/>
    </source>
</evidence>
<feature type="transmembrane region" description="Helical" evidence="1">
    <location>
        <begin position="12"/>
        <end position="34"/>
    </location>
</feature>
<gene>
    <name evidence="2" type="ORF">KN10_2786</name>
</gene>